<protein>
    <submittedName>
        <fullName evidence="2">Uncharacterized protein</fullName>
    </submittedName>
</protein>
<keyword evidence="1" id="KW-0812">Transmembrane</keyword>
<evidence type="ECO:0000313" key="2">
    <source>
        <dbReference type="EMBL" id="CAF0867629.1"/>
    </source>
</evidence>
<comment type="caution">
    <text evidence="2">The sequence shown here is derived from an EMBL/GenBank/DDBJ whole genome shotgun (WGS) entry which is preliminary data.</text>
</comment>
<keyword evidence="3" id="KW-1185">Reference proteome</keyword>
<keyword evidence="1" id="KW-1133">Transmembrane helix</keyword>
<evidence type="ECO:0000313" key="3">
    <source>
        <dbReference type="Proteomes" id="UP000663879"/>
    </source>
</evidence>
<evidence type="ECO:0000256" key="1">
    <source>
        <dbReference type="SAM" id="Phobius"/>
    </source>
</evidence>
<reference evidence="2" key="1">
    <citation type="submission" date="2021-02" db="EMBL/GenBank/DDBJ databases">
        <authorList>
            <person name="Nowell W R."/>
        </authorList>
    </citation>
    <scope>NUCLEOTIDE SEQUENCE</scope>
    <source>
        <strain evidence="2">Ploen Becks lab</strain>
    </source>
</reference>
<sequence length="66" mass="7428">MQRTKSKSFDDINFAISVIGTTLFFLLTLFPTTLLVIVQLYYQYGSLSNISPNTLAFLGIVEVTDF</sequence>
<name>A0A813XBJ0_9BILA</name>
<organism evidence="2 3">
    <name type="scientific">Brachionus calyciflorus</name>
    <dbReference type="NCBI Taxonomy" id="104777"/>
    <lineage>
        <taxon>Eukaryota</taxon>
        <taxon>Metazoa</taxon>
        <taxon>Spiralia</taxon>
        <taxon>Gnathifera</taxon>
        <taxon>Rotifera</taxon>
        <taxon>Eurotatoria</taxon>
        <taxon>Monogononta</taxon>
        <taxon>Pseudotrocha</taxon>
        <taxon>Ploima</taxon>
        <taxon>Brachionidae</taxon>
        <taxon>Brachionus</taxon>
    </lineage>
</organism>
<proteinExistence type="predicted"/>
<gene>
    <name evidence="2" type="ORF">OXX778_LOCUS9765</name>
</gene>
<dbReference type="EMBL" id="CAJNOC010001469">
    <property type="protein sequence ID" value="CAF0867629.1"/>
    <property type="molecule type" value="Genomic_DNA"/>
</dbReference>
<keyword evidence="1" id="KW-0472">Membrane</keyword>
<dbReference type="AlphaFoldDB" id="A0A813XBJ0"/>
<accession>A0A813XBJ0</accession>
<dbReference type="Proteomes" id="UP000663879">
    <property type="component" value="Unassembled WGS sequence"/>
</dbReference>
<feature type="transmembrane region" description="Helical" evidence="1">
    <location>
        <begin position="12"/>
        <end position="42"/>
    </location>
</feature>